<dbReference type="EMBL" id="CP021434">
    <property type="protein sequence ID" value="ARU63545.1"/>
    <property type="molecule type" value="Genomic_DNA"/>
</dbReference>
<dbReference type="RefSeq" id="WP_087458881.1">
    <property type="nucleotide sequence ID" value="NZ_CP021434.1"/>
</dbReference>
<gene>
    <name evidence="5" type="ORF">CBW65_22945</name>
</gene>
<dbReference type="InterPro" id="IPR001845">
    <property type="entry name" value="HTH_ArsR_DNA-bd_dom"/>
</dbReference>
<evidence type="ECO:0000259" key="4">
    <source>
        <dbReference type="SMART" id="SM00418"/>
    </source>
</evidence>
<dbReference type="GO" id="GO:0003677">
    <property type="term" value="F:DNA binding"/>
    <property type="evidence" value="ECO:0007669"/>
    <property type="project" value="UniProtKB-KW"/>
</dbReference>
<keyword evidence="6" id="KW-1185">Reference proteome</keyword>
<keyword evidence="2" id="KW-0238">DNA-binding</keyword>
<dbReference type="PANTHER" id="PTHR43132">
    <property type="entry name" value="ARSENICAL RESISTANCE OPERON REPRESSOR ARSR-RELATED"/>
    <property type="match status" value="1"/>
</dbReference>
<keyword evidence="1" id="KW-0805">Transcription regulation</keyword>
<dbReference type="SUPFAM" id="SSF46785">
    <property type="entry name" value="Winged helix' DNA-binding domain"/>
    <property type="match status" value="1"/>
</dbReference>
<sequence length="220" mass="25377">MMDTRSNFLDPFKKIDRSANRRESPLSYEINSIDQMKALSHKVRVQVMSLFSDFQPRTVTQLAERLGIPKSKVHYHVRELHRAGLLQLVETRERGGVIEKFYLPVDKSLRIQKSGQGSADLALSILQKQVGRAMVDEYLEAYQNAVEHAQEQEAGGEQTERVPSTNLGVLYLTPQGRQKMQEELRDLINRWEQEYGAATHAPDEDIWQFFISMVPKFKTE</sequence>
<evidence type="ECO:0000313" key="5">
    <source>
        <dbReference type="EMBL" id="ARU63545.1"/>
    </source>
</evidence>
<dbReference type="CDD" id="cd00090">
    <property type="entry name" value="HTH_ARSR"/>
    <property type="match status" value="1"/>
</dbReference>
<proteinExistence type="predicted"/>
<dbReference type="SMART" id="SM00418">
    <property type="entry name" value="HTH_ARSR"/>
    <property type="match status" value="1"/>
</dbReference>
<evidence type="ECO:0000256" key="3">
    <source>
        <dbReference type="ARBA" id="ARBA00023163"/>
    </source>
</evidence>
<dbReference type="Pfam" id="PF12840">
    <property type="entry name" value="HTH_20"/>
    <property type="match status" value="1"/>
</dbReference>
<evidence type="ECO:0000256" key="2">
    <source>
        <dbReference type="ARBA" id="ARBA00023125"/>
    </source>
</evidence>
<name>A0A1Y0IVM9_9BACL</name>
<dbReference type="GO" id="GO:0003700">
    <property type="term" value="F:DNA-binding transcription factor activity"/>
    <property type="evidence" value="ECO:0007669"/>
    <property type="project" value="InterPro"/>
</dbReference>
<accession>A0A1Y0IVM9</accession>
<dbReference type="PANTHER" id="PTHR43132:SF2">
    <property type="entry name" value="ARSENICAL RESISTANCE OPERON REPRESSOR ARSR-RELATED"/>
    <property type="match status" value="1"/>
</dbReference>
<dbReference type="InterPro" id="IPR036390">
    <property type="entry name" value="WH_DNA-bd_sf"/>
</dbReference>
<reference evidence="6" key="1">
    <citation type="submission" date="2017-05" db="EMBL/GenBank/DDBJ databases">
        <authorList>
            <person name="Sung H."/>
        </authorList>
    </citation>
    <scope>NUCLEOTIDE SEQUENCE [LARGE SCALE GENOMIC DNA]</scope>
    <source>
        <strain evidence="6">AR23208</strain>
    </source>
</reference>
<dbReference type="AlphaFoldDB" id="A0A1Y0IVM9"/>
<organism evidence="5 6">
    <name type="scientific">Tumebacillus avium</name>
    <dbReference type="NCBI Taxonomy" id="1903704"/>
    <lineage>
        <taxon>Bacteria</taxon>
        <taxon>Bacillati</taxon>
        <taxon>Bacillota</taxon>
        <taxon>Bacilli</taxon>
        <taxon>Bacillales</taxon>
        <taxon>Alicyclobacillaceae</taxon>
        <taxon>Tumebacillus</taxon>
    </lineage>
</organism>
<evidence type="ECO:0000256" key="1">
    <source>
        <dbReference type="ARBA" id="ARBA00023015"/>
    </source>
</evidence>
<dbReference type="InterPro" id="IPR051011">
    <property type="entry name" value="Metal_resp_trans_reg"/>
</dbReference>
<protein>
    <recommendedName>
        <fullName evidence="4">HTH arsR-type domain-containing protein</fullName>
    </recommendedName>
</protein>
<dbReference type="InterPro" id="IPR036388">
    <property type="entry name" value="WH-like_DNA-bd_sf"/>
</dbReference>
<dbReference type="Proteomes" id="UP000195437">
    <property type="component" value="Chromosome"/>
</dbReference>
<keyword evidence="3" id="KW-0804">Transcription</keyword>
<dbReference type="Gene3D" id="1.10.10.10">
    <property type="entry name" value="Winged helix-like DNA-binding domain superfamily/Winged helix DNA-binding domain"/>
    <property type="match status" value="1"/>
</dbReference>
<evidence type="ECO:0000313" key="6">
    <source>
        <dbReference type="Proteomes" id="UP000195437"/>
    </source>
</evidence>
<dbReference type="KEGG" id="tum:CBW65_22945"/>
<feature type="domain" description="HTH arsR-type" evidence="4">
    <location>
        <begin position="34"/>
        <end position="115"/>
    </location>
</feature>
<dbReference type="InterPro" id="IPR011991">
    <property type="entry name" value="ArsR-like_HTH"/>
</dbReference>